<dbReference type="Proteomes" id="UP000031368">
    <property type="component" value="Plasmid pRgalR602c"/>
</dbReference>
<evidence type="ECO:0000313" key="3">
    <source>
        <dbReference type="EMBL" id="AJD46288.1"/>
    </source>
</evidence>
<sequence>MHVAVHCVDFPDALERRLENYAAHRAYLAAGSVKTVISGPLLAPDGTTMIGSLFVFDASSVAEVEAFNRADPFNQANVWKAISIHPFSLRVDNRE</sequence>
<reference evidence="3 4" key="1">
    <citation type="submission" date="2013-11" db="EMBL/GenBank/DDBJ databases">
        <title>Complete genome sequence of Rhizobium gallicum bv. gallicum R602.</title>
        <authorList>
            <person name="Bustos P."/>
            <person name="Santamaria R.I."/>
            <person name="Lozano L."/>
            <person name="Acosta J.L."/>
            <person name="Ormeno-Orrillo E."/>
            <person name="Rogel M.A."/>
            <person name="Romero D."/>
            <person name="Cevallos M.A."/>
            <person name="Martinez-Romero E."/>
            <person name="Gonzalez V."/>
        </authorList>
    </citation>
    <scope>NUCLEOTIDE SEQUENCE [LARGE SCALE GENOMIC DNA]</scope>
    <source>
        <strain evidence="3 4">R602</strain>
        <plasmid evidence="3 4">pRgalR602c</plasmid>
    </source>
</reference>
<organism evidence="3 4">
    <name type="scientific">Rhizobium gallicum bv. gallicum R602sp</name>
    <dbReference type="NCBI Taxonomy" id="1041138"/>
    <lineage>
        <taxon>Bacteria</taxon>
        <taxon>Pseudomonadati</taxon>
        <taxon>Pseudomonadota</taxon>
        <taxon>Alphaproteobacteria</taxon>
        <taxon>Hyphomicrobiales</taxon>
        <taxon>Rhizobiaceae</taxon>
        <taxon>Rhizobium/Agrobacterium group</taxon>
        <taxon>Rhizobium</taxon>
    </lineage>
</organism>
<dbReference type="InterPro" id="IPR005545">
    <property type="entry name" value="YCII"/>
</dbReference>
<dbReference type="SUPFAM" id="SSF54909">
    <property type="entry name" value="Dimeric alpha+beta barrel"/>
    <property type="match status" value="1"/>
</dbReference>
<accession>A0A0B4XI70</accession>
<proteinExistence type="inferred from homology"/>
<feature type="domain" description="YCII-related" evidence="2">
    <location>
        <begin position="1"/>
        <end position="88"/>
    </location>
</feature>
<gene>
    <name evidence="3" type="ORF">RGR602_PC02269</name>
</gene>
<geneLocation type="plasmid" evidence="3 4">
    <name>pRgalR602c</name>
</geneLocation>
<evidence type="ECO:0000259" key="2">
    <source>
        <dbReference type="Pfam" id="PF03795"/>
    </source>
</evidence>
<dbReference type="PANTHER" id="PTHR33606">
    <property type="entry name" value="PROTEIN YCII"/>
    <property type="match status" value="1"/>
</dbReference>
<dbReference type="KEGG" id="rga:RGR602_PC02269"/>
<comment type="similarity">
    <text evidence="1">Belongs to the YciI family.</text>
</comment>
<keyword evidence="3" id="KW-0614">Plasmid</keyword>
<protein>
    <submittedName>
        <fullName evidence="3">YciI-related domain-containing protein</fullName>
    </submittedName>
</protein>
<dbReference type="InterPro" id="IPR051807">
    <property type="entry name" value="Sec-metab_biosynth-assoc"/>
</dbReference>
<evidence type="ECO:0000256" key="1">
    <source>
        <dbReference type="ARBA" id="ARBA00007689"/>
    </source>
</evidence>
<keyword evidence="4" id="KW-1185">Reference proteome</keyword>
<dbReference type="EMBL" id="CP006880">
    <property type="protein sequence ID" value="AJD46288.1"/>
    <property type="molecule type" value="Genomic_DNA"/>
</dbReference>
<name>A0A0B4XI70_9HYPH</name>
<dbReference type="PANTHER" id="PTHR33606:SF3">
    <property type="entry name" value="PROTEIN YCII"/>
    <property type="match status" value="1"/>
</dbReference>
<evidence type="ECO:0000313" key="4">
    <source>
        <dbReference type="Proteomes" id="UP000031368"/>
    </source>
</evidence>
<dbReference type="HOGENOM" id="CLU_110355_3_1_5"/>
<dbReference type="Pfam" id="PF03795">
    <property type="entry name" value="YCII"/>
    <property type="match status" value="1"/>
</dbReference>
<dbReference type="InterPro" id="IPR011008">
    <property type="entry name" value="Dimeric_a/b-barrel"/>
</dbReference>
<dbReference type="RefSeq" id="WP_040116295.1">
    <property type="nucleotide sequence ID" value="NZ_CP006880.1"/>
</dbReference>
<dbReference type="Gene3D" id="3.30.70.1060">
    <property type="entry name" value="Dimeric alpha+beta barrel"/>
    <property type="match status" value="1"/>
</dbReference>
<dbReference type="AlphaFoldDB" id="A0A0B4XI70"/>